<evidence type="ECO:0000313" key="2">
    <source>
        <dbReference type="Proteomes" id="UP000321915"/>
    </source>
</evidence>
<name>A0A5B8WIH5_9CAUD</name>
<dbReference type="KEGG" id="vg:77936449"/>
<dbReference type="GeneID" id="77936449"/>
<dbReference type="EMBL" id="MN183282">
    <property type="protein sequence ID" value="QED11577.1"/>
    <property type="molecule type" value="Genomic_DNA"/>
</dbReference>
<organism evidence="1 2">
    <name type="scientific">Arthrobacter phage Qui</name>
    <dbReference type="NCBI Taxonomy" id="2603260"/>
    <lineage>
        <taxon>Viruses</taxon>
        <taxon>Duplodnaviria</taxon>
        <taxon>Heunggongvirae</taxon>
        <taxon>Uroviricota</taxon>
        <taxon>Caudoviricetes</taxon>
        <taxon>Quivirus</taxon>
        <taxon>Quivirus qui</taxon>
    </lineage>
</organism>
<reference evidence="1 2" key="1">
    <citation type="submission" date="2019-07" db="EMBL/GenBank/DDBJ databases">
        <authorList>
            <person name="Abdullah A."/>
            <person name="Lima G.C."/>
            <person name="Cuneo C.K."/>
            <person name="Ennest D.C."/>
            <person name="Fritz K.J."/>
            <person name="Johnson B.T."/>
            <person name="Larson S.M."/>
            <person name="Lemunyete M.N."/>
            <person name="Murray M.B."/>
            <person name="Osmond D.E."/>
            <person name="Patras K.A."/>
            <person name="Ransibrahmanakul S."/>
            <person name="Simpson K.A."/>
            <person name="Thull B.S."/>
            <person name="Wetzel S."/>
            <person name="Bonilla J.A."/>
            <person name="Klyczek K."/>
            <person name="Garlena R.A."/>
            <person name="Russell D.A."/>
            <person name="Pope W.H."/>
            <person name="Jacobs-Sera D."/>
            <person name="Hatfull G.F."/>
        </authorList>
    </citation>
    <scope>NUCLEOTIDE SEQUENCE [LARGE SCALE GENOMIC DNA]</scope>
</reference>
<sequence>MSEVQVHTVAGKLRSEIEEKGFVDIGIGAADHFAVTPSELTSAVALLQEEEGFKLQKYRVQKLGTDNFVTITVLQGSDPKYKAVFDEFNKIEGDK</sequence>
<accession>A0A5B8WIH5</accession>
<dbReference type="Proteomes" id="UP000321915">
    <property type="component" value="Segment"/>
</dbReference>
<keyword evidence="2" id="KW-1185">Reference proteome</keyword>
<evidence type="ECO:0000313" key="1">
    <source>
        <dbReference type="EMBL" id="QED11577.1"/>
    </source>
</evidence>
<gene>
    <name evidence="1" type="primary">87</name>
    <name evidence="1" type="ORF">SEA_QUI_87</name>
</gene>
<protein>
    <submittedName>
        <fullName evidence="1">Helix-turn-helix DNA binding domain protein</fullName>
    </submittedName>
</protein>
<proteinExistence type="predicted"/>
<dbReference type="RefSeq" id="YP_010660453.1">
    <property type="nucleotide sequence ID" value="NC_070877.1"/>
</dbReference>